<dbReference type="InterPro" id="IPR027469">
    <property type="entry name" value="Cation_efflux_TMD_sf"/>
</dbReference>
<feature type="transmembrane region" description="Helical" evidence="5">
    <location>
        <begin position="109"/>
        <end position="128"/>
    </location>
</feature>
<proteinExistence type="predicted"/>
<dbReference type="GO" id="GO:0005886">
    <property type="term" value="C:plasma membrane"/>
    <property type="evidence" value="ECO:0007669"/>
    <property type="project" value="TreeGrafter"/>
</dbReference>
<evidence type="ECO:0000256" key="4">
    <source>
        <dbReference type="ARBA" id="ARBA00023136"/>
    </source>
</evidence>
<dbReference type="InterPro" id="IPR002524">
    <property type="entry name" value="Cation_efflux"/>
</dbReference>
<name>A0A7D6JS20_9CYAN</name>
<dbReference type="InterPro" id="IPR058533">
    <property type="entry name" value="Cation_efflux_TM"/>
</dbReference>
<dbReference type="AlphaFoldDB" id="A0A7D6JS20"/>
<dbReference type="KEGG" id="tsq:D3A95_11015"/>
<evidence type="ECO:0000256" key="5">
    <source>
        <dbReference type="SAM" id="Phobius"/>
    </source>
</evidence>
<feature type="transmembrane region" description="Helical" evidence="5">
    <location>
        <begin position="21"/>
        <end position="40"/>
    </location>
</feature>
<gene>
    <name evidence="7" type="ORF">D3A95_11015</name>
</gene>
<dbReference type="RefSeq" id="WP_181495028.1">
    <property type="nucleotide sequence ID" value="NZ_CP032152.1"/>
</dbReference>
<dbReference type="Pfam" id="PF01545">
    <property type="entry name" value="Cation_efflux"/>
    <property type="match status" value="1"/>
</dbReference>
<evidence type="ECO:0000313" key="7">
    <source>
        <dbReference type="EMBL" id="QLL29457.1"/>
    </source>
</evidence>
<protein>
    <submittedName>
        <fullName evidence="7">Cation transporter</fullName>
    </submittedName>
</protein>
<dbReference type="NCBIfam" id="TIGR01297">
    <property type="entry name" value="CDF"/>
    <property type="match status" value="1"/>
</dbReference>
<dbReference type="EMBL" id="CP032152">
    <property type="protein sequence ID" value="QLL29457.1"/>
    <property type="molecule type" value="Genomic_DNA"/>
</dbReference>
<feature type="domain" description="Cation efflux protein transmembrane" evidence="6">
    <location>
        <begin position="20"/>
        <end position="194"/>
    </location>
</feature>
<dbReference type="SUPFAM" id="SSF161111">
    <property type="entry name" value="Cation efflux protein transmembrane domain-like"/>
    <property type="match status" value="1"/>
</dbReference>
<keyword evidence="3 5" id="KW-1133">Transmembrane helix</keyword>
<keyword evidence="8" id="KW-1185">Reference proteome</keyword>
<feature type="transmembrane region" description="Helical" evidence="5">
    <location>
        <begin position="46"/>
        <end position="66"/>
    </location>
</feature>
<evidence type="ECO:0000256" key="3">
    <source>
        <dbReference type="ARBA" id="ARBA00022989"/>
    </source>
</evidence>
<dbReference type="GO" id="GO:0005385">
    <property type="term" value="F:zinc ion transmembrane transporter activity"/>
    <property type="evidence" value="ECO:0007669"/>
    <property type="project" value="TreeGrafter"/>
</dbReference>
<accession>A0A7D6JS20</accession>
<keyword evidence="4 5" id="KW-0472">Membrane</keyword>
<evidence type="ECO:0000313" key="8">
    <source>
        <dbReference type="Proteomes" id="UP000261812"/>
    </source>
</evidence>
<feature type="transmembrane region" description="Helical" evidence="5">
    <location>
        <begin position="78"/>
        <end position="97"/>
    </location>
</feature>
<evidence type="ECO:0000256" key="2">
    <source>
        <dbReference type="ARBA" id="ARBA00022692"/>
    </source>
</evidence>
<dbReference type="Gene3D" id="1.20.1510.10">
    <property type="entry name" value="Cation efflux protein transmembrane domain"/>
    <property type="match status" value="1"/>
</dbReference>
<feature type="transmembrane region" description="Helical" evidence="5">
    <location>
        <begin position="149"/>
        <end position="166"/>
    </location>
</feature>
<comment type="subcellular location">
    <subcellularLocation>
        <location evidence="1">Membrane</location>
        <topology evidence="1">Multi-pass membrane protein</topology>
    </subcellularLocation>
</comment>
<dbReference type="InterPro" id="IPR050681">
    <property type="entry name" value="CDF/SLC30A"/>
</dbReference>
<reference evidence="8" key="1">
    <citation type="submission" date="2018-09" db="EMBL/GenBank/DDBJ databases">
        <title>Complete genome sequence of thermophilic cyanobacteria strain Thermosynechococcus elongatus PKUAC-SCTE542.</title>
        <authorList>
            <person name="Liang Y."/>
            <person name="Tang J."/>
            <person name="Daroch M."/>
        </authorList>
    </citation>
    <scope>NUCLEOTIDE SEQUENCE [LARGE SCALE GENOMIC DNA]</scope>
    <source>
        <strain evidence="8">E542</strain>
    </source>
</reference>
<dbReference type="Proteomes" id="UP000261812">
    <property type="component" value="Chromosome"/>
</dbReference>
<dbReference type="PANTHER" id="PTHR11562">
    <property type="entry name" value="CATION EFFLUX PROTEIN/ ZINC TRANSPORTER"/>
    <property type="match status" value="1"/>
</dbReference>
<evidence type="ECO:0000256" key="1">
    <source>
        <dbReference type="ARBA" id="ARBA00004141"/>
    </source>
</evidence>
<evidence type="ECO:0000259" key="6">
    <source>
        <dbReference type="Pfam" id="PF01545"/>
    </source>
</evidence>
<feature type="transmembrane region" description="Helical" evidence="5">
    <location>
        <begin position="172"/>
        <end position="190"/>
    </location>
</feature>
<keyword evidence="2 5" id="KW-0812">Transmembrane</keyword>
<dbReference type="PANTHER" id="PTHR11562:SF17">
    <property type="entry name" value="RE54080P-RELATED"/>
    <property type="match status" value="1"/>
</dbReference>
<sequence length="203" mass="21825">MSDCGCHIEAKNAAERKTLRIVLLVNLGMFLVELGSGILAHSTALIADSLDMLADALVYSLSLYAVGRSPKQKTRAAALSGLFQMTLAVLILGDVIRRLVAGSAPEADWMMAIAFLGLVANGYCLYRIAKHRRGEVHMRASWIFTQNDVIANVSVIIAGGLVALLQSPYPDLIVGFGIASLVFWGGIRIVRDAKQAVMNTPVE</sequence>
<organism evidence="7 8">
    <name type="scientific">Thermosynechococcus sichuanensis E542</name>
    <dbReference type="NCBI Taxonomy" id="2016101"/>
    <lineage>
        <taxon>Bacteria</taxon>
        <taxon>Bacillati</taxon>
        <taxon>Cyanobacteriota</taxon>
        <taxon>Cyanophyceae</taxon>
        <taxon>Acaryochloridales</taxon>
        <taxon>Thermosynechococcaceae</taxon>
        <taxon>Thermosynechococcus</taxon>
        <taxon>Thermosynechococcus sichuanensis</taxon>
    </lineage>
</organism>